<proteinExistence type="predicted"/>
<evidence type="ECO:0000313" key="1">
    <source>
        <dbReference type="EMBL" id="KAI8031213.1"/>
    </source>
</evidence>
<dbReference type="Proteomes" id="UP001060215">
    <property type="component" value="Chromosome 1"/>
</dbReference>
<name>A0ACC0J199_9ERIC</name>
<keyword evidence="2" id="KW-1185">Reference proteome</keyword>
<reference evidence="1 2" key="1">
    <citation type="journal article" date="2022" name="Plant J.">
        <title>Chromosome-level genome of Camellia lanceoleosa provides a valuable resource for understanding genome evolution and self-incompatibility.</title>
        <authorList>
            <person name="Gong W."/>
            <person name="Xiao S."/>
            <person name="Wang L."/>
            <person name="Liao Z."/>
            <person name="Chang Y."/>
            <person name="Mo W."/>
            <person name="Hu G."/>
            <person name="Li W."/>
            <person name="Zhao G."/>
            <person name="Zhu H."/>
            <person name="Hu X."/>
            <person name="Ji K."/>
            <person name="Xiang X."/>
            <person name="Song Q."/>
            <person name="Yuan D."/>
            <person name="Jin S."/>
            <person name="Zhang L."/>
        </authorList>
    </citation>
    <scope>NUCLEOTIDE SEQUENCE [LARGE SCALE GENOMIC DNA]</scope>
    <source>
        <strain evidence="1">SQ_2022a</strain>
    </source>
</reference>
<protein>
    <submittedName>
        <fullName evidence="1">Bifunctional nuclease 2</fullName>
    </submittedName>
</protein>
<sequence length="146" mass="15939">MGSLQGPIICLSVRAKQTGVHPLPVNGPLMKAKILRSGFWGIRGVNGTRINVCQQLCMQMYKKVQCSFSSSSNGNGSMVENFNENDEDYVNSSIVEVGVLNVIVTIFYFLNSVVFNAFVMFGSAFGKCICLSVILSTLEEVKKANL</sequence>
<organism evidence="1 2">
    <name type="scientific">Camellia lanceoleosa</name>
    <dbReference type="NCBI Taxonomy" id="1840588"/>
    <lineage>
        <taxon>Eukaryota</taxon>
        <taxon>Viridiplantae</taxon>
        <taxon>Streptophyta</taxon>
        <taxon>Embryophyta</taxon>
        <taxon>Tracheophyta</taxon>
        <taxon>Spermatophyta</taxon>
        <taxon>Magnoliopsida</taxon>
        <taxon>eudicotyledons</taxon>
        <taxon>Gunneridae</taxon>
        <taxon>Pentapetalae</taxon>
        <taxon>asterids</taxon>
        <taxon>Ericales</taxon>
        <taxon>Theaceae</taxon>
        <taxon>Camellia</taxon>
    </lineage>
</organism>
<dbReference type="EMBL" id="CM045758">
    <property type="protein sequence ID" value="KAI8031213.1"/>
    <property type="molecule type" value="Genomic_DNA"/>
</dbReference>
<evidence type="ECO:0000313" key="2">
    <source>
        <dbReference type="Proteomes" id="UP001060215"/>
    </source>
</evidence>
<gene>
    <name evidence="1" type="ORF">LOK49_LG01G03700</name>
</gene>
<accession>A0ACC0J199</accession>
<comment type="caution">
    <text evidence="1">The sequence shown here is derived from an EMBL/GenBank/DDBJ whole genome shotgun (WGS) entry which is preliminary data.</text>
</comment>